<dbReference type="InterPro" id="IPR017871">
    <property type="entry name" value="ABC_transporter-like_CS"/>
</dbReference>
<keyword evidence="4" id="KW-1185">Reference proteome</keyword>
<dbReference type="InterPro" id="IPR027417">
    <property type="entry name" value="P-loop_NTPase"/>
</dbReference>
<dbReference type="Gene3D" id="3.40.50.300">
    <property type="entry name" value="P-loop containing nucleotide triphosphate hydrolases"/>
    <property type="match status" value="1"/>
</dbReference>
<dbReference type="GO" id="GO:0022857">
    <property type="term" value="F:transmembrane transporter activity"/>
    <property type="evidence" value="ECO:0007669"/>
    <property type="project" value="TreeGrafter"/>
</dbReference>
<dbReference type="InterPro" id="IPR015854">
    <property type="entry name" value="ABC_transpr_LolD-like"/>
</dbReference>
<dbReference type="EMBL" id="UFVD01000001">
    <property type="protein sequence ID" value="SUX10233.1"/>
    <property type="molecule type" value="Genomic_DNA"/>
</dbReference>
<dbReference type="SUPFAM" id="SSF52540">
    <property type="entry name" value="P-loop containing nucleoside triphosphate hydrolases"/>
    <property type="match status" value="1"/>
</dbReference>
<evidence type="ECO:0000256" key="1">
    <source>
        <dbReference type="ARBA" id="ARBA00022741"/>
    </source>
</evidence>
<keyword evidence="3" id="KW-0689">Ribosomal protein</keyword>
<dbReference type="AlphaFoldDB" id="A0A381DHR3"/>
<evidence type="ECO:0000256" key="2">
    <source>
        <dbReference type="ARBA" id="ARBA00022840"/>
    </source>
</evidence>
<sequence>MPHPIIKTENLLLGYEKDDIVINSANLEIFPNDFVFITGQSGSGKSTILKSFYGEMVPKKGMLNVCMYDLNSINKSNLNALRRKIGIIFQNYRLINEWSVEQNVMLPLIIKGFSKNTCKKQSTKLLNHVNMLHKADKYPFELSGGEQQRVAMARALAHNPMLILCDEPTGNLDDYSSDIIWSLLRSAREMLGATIIVVTHRIPSLLRMQYRHFTIEKGNVNEIF</sequence>
<gene>
    <name evidence="3" type="primary">ftsE</name>
    <name evidence="3" type="ORF">NCTC12475_00418</name>
</gene>
<dbReference type="InterPro" id="IPR003439">
    <property type="entry name" value="ABC_transporter-like_ATP-bd"/>
</dbReference>
<accession>A0A381DHR3</accession>
<name>A0A381DHR3_9BACT</name>
<dbReference type="GO" id="GO:0005886">
    <property type="term" value="C:plasma membrane"/>
    <property type="evidence" value="ECO:0007669"/>
    <property type="project" value="TreeGrafter"/>
</dbReference>
<evidence type="ECO:0000313" key="3">
    <source>
        <dbReference type="EMBL" id="SUX10233.1"/>
    </source>
</evidence>
<evidence type="ECO:0000313" key="4">
    <source>
        <dbReference type="Proteomes" id="UP000254920"/>
    </source>
</evidence>
<dbReference type="GO" id="GO:0016887">
    <property type="term" value="F:ATP hydrolysis activity"/>
    <property type="evidence" value="ECO:0007669"/>
    <property type="project" value="InterPro"/>
</dbReference>
<keyword evidence="3" id="KW-0687">Ribonucleoprotein</keyword>
<dbReference type="PROSITE" id="PS00675">
    <property type="entry name" value="SIGMA54_INTERACT_1"/>
    <property type="match status" value="1"/>
</dbReference>
<dbReference type="Pfam" id="PF00005">
    <property type="entry name" value="ABC_tran"/>
    <property type="match status" value="1"/>
</dbReference>
<reference evidence="3 4" key="1">
    <citation type="submission" date="2018-06" db="EMBL/GenBank/DDBJ databases">
        <authorList>
            <consortium name="Pathogen Informatics"/>
            <person name="Doyle S."/>
        </authorList>
    </citation>
    <scope>NUCLEOTIDE SEQUENCE [LARGE SCALE GENOMIC DNA]</scope>
    <source>
        <strain evidence="3 4">NCTC12475</strain>
    </source>
</reference>
<dbReference type="InterPro" id="IPR025662">
    <property type="entry name" value="Sigma_54_int_dom_ATP-bd_1"/>
</dbReference>
<dbReference type="GeneID" id="93090861"/>
<dbReference type="GO" id="GO:0005524">
    <property type="term" value="F:ATP binding"/>
    <property type="evidence" value="ECO:0007669"/>
    <property type="project" value="UniProtKB-KW"/>
</dbReference>
<dbReference type="PROSITE" id="PS50893">
    <property type="entry name" value="ABC_TRANSPORTER_2"/>
    <property type="match status" value="1"/>
</dbReference>
<dbReference type="OrthoDB" id="9809450at2"/>
<keyword evidence="2" id="KW-0067">ATP-binding</keyword>
<dbReference type="GO" id="GO:0005840">
    <property type="term" value="C:ribosome"/>
    <property type="evidence" value="ECO:0007669"/>
    <property type="project" value="UniProtKB-KW"/>
</dbReference>
<protein>
    <submittedName>
        <fullName evidence="3">50S ribosomal protein L25 (General stress protein Ctc)</fullName>
    </submittedName>
</protein>
<dbReference type="STRING" id="32024.GCA_000788295_00539"/>
<proteinExistence type="predicted"/>
<dbReference type="SMART" id="SM00382">
    <property type="entry name" value="AAA"/>
    <property type="match status" value="1"/>
</dbReference>
<organism evidence="3 4">
    <name type="scientific">Campylobacter sputorum subsp. sputorum</name>
    <dbReference type="NCBI Taxonomy" id="32024"/>
    <lineage>
        <taxon>Bacteria</taxon>
        <taxon>Pseudomonadati</taxon>
        <taxon>Campylobacterota</taxon>
        <taxon>Epsilonproteobacteria</taxon>
        <taxon>Campylobacterales</taxon>
        <taxon>Campylobacteraceae</taxon>
        <taxon>Campylobacter</taxon>
    </lineage>
</organism>
<dbReference type="RefSeq" id="WP_089182673.1">
    <property type="nucleotide sequence ID" value="NZ_CP043427.1"/>
</dbReference>
<dbReference type="PANTHER" id="PTHR24220">
    <property type="entry name" value="IMPORT ATP-BINDING PROTEIN"/>
    <property type="match status" value="1"/>
</dbReference>
<dbReference type="PANTHER" id="PTHR24220:SF86">
    <property type="entry name" value="ABC TRANSPORTER ABCH.1"/>
    <property type="match status" value="1"/>
</dbReference>
<dbReference type="InterPro" id="IPR003593">
    <property type="entry name" value="AAA+_ATPase"/>
</dbReference>
<keyword evidence="1" id="KW-0547">Nucleotide-binding</keyword>
<dbReference type="PROSITE" id="PS00211">
    <property type="entry name" value="ABC_TRANSPORTER_1"/>
    <property type="match status" value="1"/>
</dbReference>
<dbReference type="Proteomes" id="UP000254920">
    <property type="component" value="Unassembled WGS sequence"/>
</dbReference>